<dbReference type="SUPFAM" id="SSF55681">
    <property type="entry name" value="Class II aaRS and biotin synthetases"/>
    <property type="match status" value="1"/>
</dbReference>
<reference evidence="3 4" key="1">
    <citation type="submission" date="2018-09" db="EMBL/GenBank/DDBJ databases">
        <title>Genomic Encyclopedia of Archaeal and Bacterial Type Strains, Phase II (KMG-II): from individual species to whole genera.</title>
        <authorList>
            <person name="Goeker M."/>
        </authorList>
    </citation>
    <scope>NUCLEOTIDE SEQUENCE [LARGE SCALE GENOMIC DNA]</scope>
    <source>
        <strain evidence="3 4">DSM 27148</strain>
    </source>
</reference>
<dbReference type="GO" id="GO:0005737">
    <property type="term" value="C:cytoplasm"/>
    <property type="evidence" value="ECO:0007669"/>
    <property type="project" value="TreeGrafter"/>
</dbReference>
<feature type="domain" description="BPL/LPL catalytic" evidence="2">
    <location>
        <begin position="5"/>
        <end position="184"/>
    </location>
</feature>
<dbReference type="GO" id="GO:0004077">
    <property type="term" value="F:biotin--[biotin carboxyl-carrier protein] ligase activity"/>
    <property type="evidence" value="ECO:0007669"/>
    <property type="project" value="InterPro"/>
</dbReference>
<evidence type="ECO:0000256" key="1">
    <source>
        <dbReference type="ARBA" id="ARBA00022598"/>
    </source>
</evidence>
<dbReference type="Gene3D" id="3.30.930.10">
    <property type="entry name" value="Bira Bifunctional Protein, Domain 2"/>
    <property type="match status" value="1"/>
</dbReference>
<dbReference type="PANTHER" id="PTHR12835">
    <property type="entry name" value="BIOTIN PROTEIN LIGASE"/>
    <property type="match status" value="1"/>
</dbReference>
<dbReference type="PANTHER" id="PTHR12835:SF5">
    <property type="entry name" value="BIOTIN--PROTEIN LIGASE"/>
    <property type="match status" value="1"/>
</dbReference>
<proteinExistence type="predicted"/>
<dbReference type="RefSeq" id="WP_120272700.1">
    <property type="nucleotide sequence ID" value="NZ_RAPN01000001.1"/>
</dbReference>
<organism evidence="3 4">
    <name type="scientific">Mangrovibacterium diazotrophicum</name>
    <dbReference type="NCBI Taxonomy" id="1261403"/>
    <lineage>
        <taxon>Bacteria</taxon>
        <taxon>Pseudomonadati</taxon>
        <taxon>Bacteroidota</taxon>
        <taxon>Bacteroidia</taxon>
        <taxon>Marinilabiliales</taxon>
        <taxon>Prolixibacteraceae</taxon>
        <taxon>Mangrovibacterium</taxon>
    </lineage>
</organism>
<dbReference type="Proteomes" id="UP000283387">
    <property type="component" value="Unassembled WGS sequence"/>
</dbReference>
<accession>A0A419W7E4</accession>
<dbReference type="InterPro" id="IPR004408">
    <property type="entry name" value="Biotin_CoA_COase_ligase"/>
</dbReference>
<name>A0A419W7E4_9BACT</name>
<dbReference type="PROSITE" id="PS51733">
    <property type="entry name" value="BPL_LPL_CATALYTIC"/>
    <property type="match status" value="1"/>
</dbReference>
<protein>
    <submittedName>
        <fullName evidence="3">BirA family biotin operon repressor/biotin-[acetyl-CoA-carboxylase] ligase</fullName>
    </submittedName>
</protein>
<keyword evidence="4" id="KW-1185">Reference proteome</keyword>
<evidence type="ECO:0000313" key="4">
    <source>
        <dbReference type="Proteomes" id="UP000283387"/>
    </source>
</evidence>
<keyword evidence="1 3" id="KW-0436">Ligase</keyword>
<dbReference type="InterPro" id="IPR004143">
    <property type="entry name" value="BPL_LPL_catalytic"/>
</dbReference>
<evidence type="ECO:0000259" key="2">
    <source>
        <dbReference type="PROSITE" id="PS51733"/>
    </source>
</evidence>
<sequence>MECQIIGQSIIILEQTPSTNNYATDQVRENEVKEGTVFLAVAQTAGRGHLANKWESAAGKNLTFSIYIRPNFLPIEKSYMLSKVVCLGLERYLSRFVDQVRIKWPNDVYVGDRKICGILIENGIMRGEILQSIIGIGLNINQEKFVSDAPNPVSLFQLTGETRDLEEQLKELLSHIDLFYQKLAKGEYEEVSDLFVSKLYRLNEWHWFKDDQGKYFGKIIGVNEIGQLLVEDESKNVRAYHFKEVSYLI</sequence>
<dbReference type="NCBIfam" id="TIGR00121">
    <property type="entry name" value="birA_ligase"/>
    <property type="match status" value="1"/>
</dbReference>
<gene>
    <name evidence="3" type="ORF">BC643_1746</name>
</gene>
<comment type="caution">
    <text evidence="3">The sequence shown here is derived from an EMBL/GenBank/DDBJ whole genome shotgun (WGS) entry which is preliminary data.</text>
</comment>
<dbReference type="CDD" id="cd16442">
    <property type="entry name" value="BPL"/>
    <property type="match status" value="1"/>
</dbReference>
<dbReference type="EMBL" id="RAPN01000001">
    <property type="protein sequence ID" value="RKD91393.1"/>
    <property type="molecule type" value="Genomic_DNA"/>
</dbReference>
<dbReference type="InterPro" id="IPR045864">
    <property type="entry name" value="aa-tRNA-synth_II/BPL/LPL"/>
</dbReference>
<dbReference type="Pfam" id="PF03099">
    <property type="entry name" value="BPL_LplA_LipB"/>
    <property type="match status" value="1"/>
</dbReference>
<evidence type="ECO:0000313" key="3">
    <source>
        <dbReference type="EMBL" id="RKD91393.1"/>
    </source>
</evidence>
<dbReference type="AlphaFoldDB" id="A0A419W7E4"/>
<dbReference type="OrthoDB" id="9807064at2"/>